<sequence length="71" mass="7390">MRAGGADTTAGRSAVAFVASIRRIAFDAPLPSRGAVMPRRAGAPHRHAVLAGTSRMLNTASKGPQLLHRNS</sequence>
<evidence type="ECO:0000313" key="2">
    <source>
        <dbReference type="Proteomes" id="UP000271626"/>
    </source>
</evidence>
<reference evidence="1 2" key="1">
    <citation type="submission" date="2018-12" db="EMBL/GenBank/DDBJ databases">
        <authorList>
            <consortium name="Pathogen Informatics"/>
        </authorList>
    </citation>
    <scope>NUCLEOTIDE SEQUENCE [LARGE SCALE GENOMIC DNA]</scope>
    <source>
        <strain evidence="1 2">NCTC10741</strain>
    </source>
</reference>
<name>A0A3P8ME73_TSUPA</name>
<gene>
    <name evidence="1" type="ORF">NCTC10741_04407</name>
</gene>
<dbReference type="AlphaFoldDB" id="A0A3P8ME73"/>
<protein>
    <submittedName>
        <fullName evidence="1">Uncharacterized protein</fullName>
    </submittedName>
</protein>
<dbReference type="Proteomes" id="UP000271626">
    <property type="component" value="Chromosome"/>
</dbReference>
<proteinExistence type="predicted"/>
<accession>A0A3P8ME73</accession>
<dbReference type="EMBL" id="LR131273">
    <property type="protein sequence ID" value="VDR41236.1"/>
    <property type="molecule type" value="Genomic_DNA"/>
</dbReference>
<organism evidence="1 2">
    <name type="scientific">Tsukamurella paurometabola</name>
    <name type="common">Corynebacterium paurometabolum</name>
    <dbReference type="NCBI Taxonomy" id="2061"/>
    <lineage>
        <taxon>Bacteria</taxon>
        <taxon>Bacillati</taxon>
        <taxon>Actinomycetota</taxon>
        <taxon>Actinomycetes</taxon>
        <taxon>Mycobacteriales</taxon>
        <taxon>Tsukamurellaceae</taxon>
        <taxon>Tsukamurella</taxon>
    </lineage>
</organism>
<evidence type="ECO:0000313" key="1">
    <source>
        <dbReference type="EMBL" id="VDR41236.1"/>
    </source>
</evidence>